<dbReference type="InterPro" id="IPR025514">
    <property type="entry name" value="DUF4402"/>
</dbReference>
<feature type="signal peptide" evidence="1">
    <location>
        <begin position="1"/>
        <end position="26"/>
    </location>
</feature>
<dbReference type="EMBL" id="CP136594">
    <property type="protein sequence ID" value="WOE75443.1"/>
    <property type="molecule type" value="Genomic_DNA"/>
</dbReference>
<dbReference type="KEGG" id="acoa:RB602_01640"/>
<evidence type="ECO:0000313" key="3">
    <source>
        <dbReference type="Proteomes" id="UP001302429"/>
    </source>
</evidence>
<dbReference type="Proteomes" id="UP001302429">
    <property type="component" value="Chromosome"/>
</dbReference>
<organism evidence="2 3">
    <name type="scientific">Alterisphingorhabdus coralli</name>
    <dbReference type="NCBI Taxonomy" id="3071408"/>
    <lineage>
        <taxon>Bacteria</taxon>
        <taxon>Pseudomonadati</taxon>
        <taxon>Pseudomonadota</taxon>
        <taxon>Alphaproteobacteria</taxon>
        <taxon>Sphingomonadales</taxon>
        <taxon>Sphingomonadaceae</taxon>
        <taxon>Alterisphingorhabdus (ex Yan et al. 2024)</taxon>
    </lineage>
</organism>
<keyword evidence="3" id="KW-1185">Reference proteome</keyword>
<evidence type="ECO:0000256" key="1">
    <source>
        <dbReference type="SAM" id="SignalP"/>
    </source>
</evidence>
<evidence type="ECO:0000313" key="2">
    <source>
        <dbReference type="EMBL" id="WOE75443.1"/>
    </source>
</evidence>
<dbReference type="AlphaFoldDB" id="A0AA97F8W1"/>
<protein>
    <submittedName>
        <fullName evidence="2">DUF4402 domain-containing protein</fullName>
    </submittedName>
</protein>
<dbReference type="Pfam" id="PF14352">
    <property type="entry name" value="DUF4402"/>
    <property type="match status" value="1"/>
</dbReference>
<dbReference type="RefSeq" id="WP_317082354.1">
    <property type="nucleotide sequence ID" value="NZ_CP136594.1"/>
</dbReference>
<sequence>MNKTIFKAMAVSAAAMAAMTSTAAHADTAEAVATAEILQQVTVESDGSALNFGTIVVGDTGGDVVISAAGALSACDANLVCSGTVSAAGFDVTGTTGETVDITVDNNVTLTNNDGDSMTAALSGSDATLVLAGGDSFAVGGTLTVGDSQADGAYSGTFEVTVDYQ</sequence>
<proteinExistence type="predicted"/>
<reference evidence="2 3" key="1">
    <citation type="submission" date="2023-10" db="EMBL/GenBank/DDBJ databases">
        <title>Complete genome sequence of a Sphingomonadaceae bacterium.</title>
        <authorList>
            <person name="Yan C."/>
        </authorList>
    </citation>
    <scope>NUCLEOTIDE SEQUENCE [LARGE SCALE GENOMIC DNA]</scope>
    <source>
        <strain evidence="2 3">SCSIO 66989</strain>
    </source>
</reference>
<gene>
    <name evidence="2" type="ORF">RB602_01640</name>
</gene>
<feature type="chain" id="PRO_5041656108" evidence="1">
    <location>
        <begin position="27"/>
        <end position="165"/>
    </location>
</feature>
<keyword evidence="1" id="KW-0732">Signal</keyword>
<name>A0AA97F8W1_9SPHN</name>
<accession>A0AA97F8W1</accession>